<sequence>MMDSTKIGIIICERYHTCAGGKCFRAARNREGAFSIYKNQDIEIVGYTTCDGCPGGNIEYAPEEMKKNGATVIHFATGMVVGYPPCPYLAHFRDFIKHKYGMDVVVGTHPIPQKYYSTHSVLGTWNTPEWKEYIQPTVADEKTRLAYD</sequence>
<evidence type="ECO:0000259" key="1">
    <source>
        <dbReference type="SMART" id="SM01078"/>
    </source>
</evidence>
<accession>A0A0S8GGM0</accession>
<protein>
    <submittedName>
        <fullName evidence="2">Metal-binding-like protein</fullName>
    </submittedName>
</protein>
<organism evidence="2 3">
    <name type="scientific">candidate division WOR_3 bacterium SM23_60</name>
    <dbReference type="NCBI Taxonomy" id="1703780"/>
    <lineage>
        <taxon>Bacteria</taxon>
        <taxon>Bacteria division WOR-3</taxon>
    </lineage>
</organism>
<evidence type="ECO:0000313" key="2">
    <source>
        <dbReference type="EMBL" id="KPK72143.1"/>
    </source>
</evidence>
<feature type="domain" description="CGGC" evidence="1">
    <location>
        <begin position="6"/>
        <end position="109"/>
    </location>
</feature>
<gene>
    <name evidence="2" type="ORF">AMJ87_05610</name>
</gene>
<proteinExistence type="predicted"/>
<dbReference type="InterPro" id="IPR014925">
    <property type="entry name" value="CGGC_dom"/>
</dbReference>
<dbReference type="SMART" id="SM01078">
    <property type="entry name" value="CGGC"/>
    <property type="match status" value="1"/>
</dbReference>
<dbReference type="Pfam" id="PF08821">
    <property type="entry name" value="CGGC"/>
    <property type="match status" value="1"/>
</dbReference>
<dbReference type="AlphaFoldDB" id="A0A0S8GGM0"/>
<comment type="caution">
    <text evidence="2">The sequence shown here is derived from an EMBL/GenBank/DDBJ whole genome shotgun (WGS) entry which is preliminary data.</text>
</comment>
<dbReference type="Proteomes" id="UP000051096">
    <property type="component" value="Unassembled WGS sequence"/>
</dbReference>
<name>A0A0S8GGM0_UNCW3</name>
<evidence type="ECO:0000313" key="3">
    <source>
        <dbReference type="Proteomes" id="UP000051096"/>
    </source>
</evidence>
<dbReference type="EMBL" id="LJUO01000040">
    <property type="protein sequence ID" value="KPK72143.1"/>
    <property type="molecule type" value="Genomic_DNA"/>
</dbReference>
<reference evidence="2 3" key="1">
    <citation type="journal article" date="2015" name="Microbiome">
        <title>Genomic resolution of linkages in carbon, nitrogen, and sulfur cycling among widespread estuary sediment bacteria.</title>
        <authorList>
            <person name="Baker B.J."/>
            <person name="Lazar C.S."/>
            <person name="Teske A.P."/>
            <person name="Dick G.J."/>
        </authorList>
    </citation>
    <scope>NUCLEOTIDE SEQUENCE [LARGE SCALE GENOMIC DNA]</scope>
    <source>
        <strain evidence="2">SM23_60</strain>
    </source>
</reference>